<evidence type="ECO:0000256" key="1">
    <source>
        <dbReference type="ARBA" id="ARBA00001633"/>
    </source>
</evidence>
<dbReference type="EMBL" id="NVQC01000023">
    <property type="protein sequence ID" value="PTL35554.1"/>
    <property type="molecule type" value="Genomic_DNA"/>
</dbReference>
<dbReference type="SUPFAM" id="SSF51366">
    <property type="entry name" value="Ribulose-phoshate binding barrel"/>
    <property type="match status" value="1"/>
</dbReference>
<dbReference type="GO" id="GO:0004640">
    <property type="term" value="F:phosphoribosylanthranilate isomerase activity"/>
    <property type="evidence" value="ECO:0007669"/>
    <property type="project" value="TreeGrafter"/>
</dbReference>
<evidence type="ECO:0000259" key="9">
    <source>
        <dbReference type="Pfam" id="PF00218"/>
    </source>
</evidence>
<accession>A0A2T4TWR7</accession>
<evidence type="ECO:0000256" key="3">
    <source>
        <dbReference type="ARBA" id="ARBA00022605"/>
    </source>
</evidence>
<comment type="catalytic activity">
    <reaction evidence="1 8">
        <text>1-(2-carboxyphenylamino)-1-deoxy-D-ribulose 5-phosphate + H(+) = (1S,2R)-1-C-(indol-3-yl)glycerol 3-phosphate + CO2 + H2O</text>
        <dbReference type="Rhea" id="RHEA:23476"/>
        <dbReference type="ChEBI" id="CHEBI:15377"/>
        <dbReference type="ChEBI" id="CHEBI:15378"/>
        <dbReference type="ChEBI" id="CHEBI:16526"/>
        <dbReference type="ChEBI" id="CHEBI:58613"/>
        <dbReference type="ChEBI" id="CHEBI:58866"/>
        <dbReference type="EC" id="4.1.1.48"/>
    </reaction>
</comment>
<evidence type="ECO:0000256" key="8">
    <source>
        <dbReference type="HAMAP-Rule" id="MF_00134"/>
    </source>
</evidence>
<dbReference type="AlphaFoldDB" id="A0A2T4TWR7"/>
<evidence type="ECO:0000313" key="11">
    <source>
        <dbReference type="Proteomes" id="UP000241436"/>
    </source>
</evidence>
<dbReference type="PANTHER" id="PTHR22854">
    <property type="entry name" value="TRYPTOPHAN BIOSYNTHESIS PROTEIN"/>
    <property type="match status" value="1"/>
</dbReference>
<dbReference type="UniPathway" id="UPA00035">
    <property type="reaction ID" value="UER00043"/>
</dbReference>
<keyword evidence="11" id="KW-1185">Reference proteome</keyword>
<comment type="similarity">
    <text evidence="8">Belongs to the TrpC family.</text>
</comment>
<dbReference type="InterPro" id="IPR045186">
    <property type="entry name" value="Indole-3-glycerol_P_synth"/>
</dbReference>
<proteinExistence type="inferred from homology"/>
<dbReference type="Gene3D" id="3.20.20.70">
    <property type="entry name" value="Aldolase class I"/>
    <property type="match status" value="1"/>
</dbReference>
<organism evidence="10 11">
    <name type="scientific">Candidatus Methylomirabilis limnetica</name>
    <dbReference type="NCBI Taxonomy" id="2033718"/>
    <lineage>
        <taxon>Bacteria</taxon>
        <taxon>Candidatus Methylomirabilota</taxon>
        <taxon>Candidatus Methylomirabilia</taxon>
        <taxon>Candidatus Methylomirabilales</taxon>
        <taxon>Candidatus Methylomirabilaceae</taxon>
        <taxon>Candidatus Methylomirabilis</taxon>
    </lineage>
</organism>
<keyword evidence="5 8" id="KW-0822">Tryptophan biosynthesis</keyword>
<evidence type="ECO:0000256" key="4">
    <source>
        <dbReference type="ARBA" id="ARBA00022793"/>
    </source>
</evidence>
<reference evidence="11" key="2">
    <citation type="journal article" date="2018" name="Environ. Microbiol.">
        <title>Bloom of a denitrifying methanotroph, 'Candidatus Methylomirabilis limnetica', in a deep stratified lake.</title>
        <authorList>
            <person name="Graf J.S."/>
            <person name="Mayr M.J."/>
            <person name="Marchant H.K."/>
            <person name="Tienken D."/>
            <person name="Hach P.F."/>
            <person name="Brand A."/>
            <person name="Schubert C.J."/>
            <person name="Kuypers M.M."/>
            <person name="Milucka J."/>
        </authorList>
    </citation>
    <scope>NUCLEOTIDE SEQUENCE [LARGE SCALE GENOMIC DNA]</scope>
    <source>
        <strain evidence="11">Zug</strain>
    </source>
</reference>
<name>A0A2T4TWR7_9BACT</name>
<dbReference type="InterPro" id="IPR011060">
    <property type="entry name" value="RibuloseP-bd_barrel"/>
</dbReference>
<evidence type="ECO:0000256" key="5">
    <source>
        <dbReference type="ARBA" id="ARBA00022822"/>
    </source>
</evidence>
<dbReference type="HAMAP" id="MF_00134_B">
    <property type="entry name" value="IGPS_B"/>
    <property type="match status" value="1"/>
</dbReference>
<evidence type="ECO:0000256" key="6">
    <source>
        <dbReference type="ARBA" id="ARBA00023141"/>
    </source>
</evidence>
<dbReference type="InterPro" id="IPR013798">
    <property type="entry name" value="Indole-3-glycerol_P_synth_dom"/>
</dbReference>
<keyword evidence="3 8" id="KW-0028">Amino-acid biosynthesis</keyword>
<keyword evidence="6 8" id="KW-0057">Aromatic amino acid biosynthesis</keyword>
<comment type="pathway">
    <text evidence="2 8">Amino-acid biosynthesis; L-tryptophan biosynthesis; L-tryptophan from chorismate: step 4/5.</text>
</comment>
<protein>
    <recommendedName>
        <fullName evidence="8">Indole-3-glycerol phosphate synthase</fullName>
        <shortName evidence="8">IGPS</shortName>
        <ecNumber evidence="8">4.1.1.48</ecNumber>
    </recommendedName>
</protein>
<dbReference type="NCBIfam" id="NF001377">
    <property type="entry name" value="PRK00278.2-4"/>
    <property type="match status" value="1"/>
</dbReference>
<evidence type="ECO:0000256" key="2">
    <source>
        <dbReference type="ARBA" id="ARBA00004696"/>
    </source>
</evidence>
<evidence type="ECO:0000313" key="10">
    <source>
        <dbReference type="EMBL" id="PTL35554.1"/>
    </source>
</evidence>
<feature type="domain" description="Indole-3-glycerol phosphate synthase" evidence="9">
    <location>
        <begin position="2"/>
        <end position="261"/>
    </location>
</feature>
<dbReference type="InterPro" id="IPR013785">
    <property type="entry name" value="Aldolase_TIM"/>
</dbReference>
<dbReference type="CDD" id="cd00331">
    <property type="entry name" value="IGPS"/>
    <property type="match status" value="1"/>
</dbReference>
<keyword evidence="4 8" id="KW-0210">Decarboxylase</keyword>
<dbReference type="PANTHER" id="PTHR22854:SF2">
    <property type="entry name" value="INDOLE-3-GLYCEROL-PHOSPHATE SYNTHASE"/>
    <property type="match status" value="1"/>
</dbReference>
<sequence length="267" mass="28914">MLRRILEHKRQEVAEREAVIPLAELMAQAFDSPPPRDFTAAVTRRRMESATREPLKAIAEIKRASPSAGLIRESLDVAELAVSYREAGASAISVLTDGRFFKGSLKDIATARGAIDLPVLRKEFIVSPYQIYESRAHRADAILLIVAALDASQLVDFYSLATSLSLHPLVEVHTLAELETAKKAGATLIGINNRNLATLETSVDTTFALLPYLPPKAVVVSESGISRPEDVRRLTEASVDAILVGEALLSSPDPGGRLRELLLDANG</sequence>
<reference evidence="10 11" key="1">
    <citation type="submission" date="2017-09" db="EMBL/GenBank/DDBJ databases">
        <title>Bloom of a denitrifying methanotroph, Candidatus Methylomirabilis limnetica, in a deep stratified lake.</title>
        <authorList>
            <person name="Graf J.S."/>
            <person name="Marchant H.K."/>
            <person name="Tienken D."/>
            <person name="Hach P.F."/>
            <person name="Brand A."/>
            <person name="Schubert C.J."/>
            <person name="Kuypers M.M."/>
            <person name="Milucka J."/>
        </authorList>
    </citation>
    <scope>NUCLEOTIDE SEQUENCE [LARGE SCALE GENOMIC DNA]</scope>
    <source>
        <strain evidence="10 11">Zug</strain>
    </source>
</reference>
<dbReference type="GO" id="GO:0000162">
    <property type="term" value="P:L-tryptophan biosynthetic process"/>
    <property type="evidence" value="ECO:0007669"/>
    <property type="project" value="UniProtKB-UniRule"/>
</dbReference>
<evidence type="ECO:0000256" key="7">
    <source>
        <dbReference type="ARBA" id="ARBA00023239"/>
    </source>
</evidence>
<dbReference type="Proteomes" id="UP000241436">
    <property type="component" value="Unassembled WGS sequence"/>
</dbReference>
<dbReference type="Pfam" id="PF00218">
    <property type="entry name" value="IGPS"/>
    <property type="match status" value="1"/>
</dbReference>
<keyword evidence="7 8" id="KW-0456">Lyase</keyword>
<dbReference type="GO" id="GO:0004425">
    <property type="term" value="F:indole-3-glycerol-phosphate synthase activity"/>
    <property type="evidence" value="ECO:0007669"/>
    <property type="project" value="UniProtKB-UniRule"/>
</dbReference>
<dbReference type="EC" id="4.1.1.48" evidence="8"/>
<dbReference type="FunFam" id="3.20.20.70:FF:000024">
    <property type="entry name" value="Indole-3-glycerol phosphate synthase"/>
    <property type="match status" value="1"/>
</dbReference>
<gene>
    <name evidence="8" type="primary">trpC</name>
    <name evidence="10" type="ORF">CLG94_09140</name>
</gene>
<comment type="caution">
    <text evidence="10">The sequence shown here is derived from an EMBL/GenBank/DDBJ whole genome shotgun (WGS) entry which is preliminary data.</text>
</comment>
<dbReference type="OrthoDB" id="9804217at2"/>